<dbReference type="RefSeq" id="WP_317795766.1">
    <property type="nucleotide sequence ID" value="NZ_AP028461.1"/>
</dbReference>
<feature type="transmembrane region" description="Helical" evidence="1">
    <location>
        <begin position="23"/>
        <end position="44"/>
    </location>
</feature>
<dbReference type="Proteomes" id="UP001597183">
    <property type="component" value="Unassembled WGS sequence"/>
</dbReference>
<evidence type="ECO:0008006" key="4">
    <source>
        <dbReference type="Google" id="ProtNLM"/>
    </source>
</evidence>
<evidence type="ECO:0000313" key="3">
    <source>
        <dbReference type="Proteomes" id="UP001597183"/>
    </source>
</evidence>
<evidence type="ECO:0000313" key="2">
    <source>
        <dbReference type="EMBL" id="MFD1374384.1"/>
    </source>
</evidence>
<feature type="transmembrane region" description="Helical" evidence="1">
    <location>
        <begin position="296"/>
        <end position="317"/>
    </location>
</feature>
<evidence type="ECO:0000256" key="1">
    <source>
        <dbReference type="SAM" id="Phobius"/>
    </source>
</evidence>
<feature type="transmembrane region" description="Helical" evidence="1">
    <location>
        <begin position="434"/>
        <end position="453"/>
    </location>
</feature>
<keyword evidence="3" id="KW-1185">Reference proteome</keyword>
<feature type="transmembrane region" description="Helical" evidence="1">
    <location>
        <begin position="130"/>
        <end position="153"/>
    </location>
</feature>
<keyword evidence="1" id="KW-0472">Membrane</keyword>
<dbReference type="EMBL" id="JBHTMK010000082">
    <property type="protein sequence ID" value="MFD1374384.1"/>
    <property type="molecule type" value="Genomic_DNA"/>
</dbReference>
<feature type="transmembrane region" description="Helical" evidence="1">
    <location>
        <begin position="460"/>
        <end position="485"/>
    </location>
</feature>
<feature type="transmembrane region" description="Helical" evidence="1">
    <location>
        <begin position="391"/>
        <end position="414"/>
    </location>
</feature>
<keyword evidence="1" id="KW-1133">Transmembrane helix</keyword>
<feature type="transmembrane region" description="Helical" evidence="1">
    <location>
        <begin position="505"/>
        <end position="525"/>
    </location>
</feature>
<organism evidence="2 3">
    <name type="scientific">Actinoplanes sichuanensis</name>
    <dbReference type="NCBI Taxonomy" id="512349"/>
    <lineage>
        <taxon>Bacteria</taxon>
        <taxon>Bacillati</taxon>
        <taxon>Actinomycetota</taxon>
        <taxon>Actinomycetes</taxon>
        <taxon>Micromonosporales</taxon>
        <taxon>Micromonosporaceae</taxon>
        <taxon>Actinoplanes</taxon>
    </lineage>
</organism>
<feature type="transmembrane region" description="Helical" evidence="1">
    <location>
        <begin position="193"/>
        <end position="217"/>
    </location>
</feature>
<comment type="caution">
    <text evidence="2">The sequence shown here is derived from an EMBL/GenBank/DDBJ whole genome shotgun (WGS) entry which is preliminary data.</text>
</comment>
<reference evidence="3" key="1">
    <citation type="journal article" date="2019" name="Int. J. Syst. Evol. Microbiol.">
        <title>The Global Catalogue of Microorganisms (GCM) 10K type strain sequencing project: providing services to taxonomists for standard genome sequencing and annotation.</title>
        <authorList>
            <consortium name="The Broad Institute Genomics Platform"/>
            <consortium name="The Broad Institute Genome Sequencing Center for Infectious Disease"/>
            <person name="Wu L."/>
            <person name="Ma J."/>
        </authorList>
    </citation>
    <scope>NUCLEOTIDE SEQUENCE [LARGE SCALE GENOMIC DNA]</scope>
    <source>
        <strain evidence="3">CCM 7526</strain>
    </source>
</reference>
<name>A0ABW4AUU0_9ACTN</name>
<gene>
    <name evidence="2" type="ORF">ACFQ5G_54420</name>
</gene>
<feature type="transmembrane region" description="Helical" evidence="1">
    <location>
        <begin position="80"/>
        <end position="98"/>
    </location>
</feature>
<accession>A0ABW4AUU0</accession>
<feature type="transmembrane region" description="Helical" evidence="1">
    <location>
        <begin position="159"/>
        <end position="181"/>
    </location>
</feature>
<protein>
    <recommendedName>
        <fullName evidence="4">ABC-2 type transport system permease protein</fullName>
    </recommendedName>
</protein>
<proteinExistence type="predicted"/>
<sequence length="532" mass="54009">MTAATLPGRAVTRLAVRQIRRGALLVVGLSAAVTALVVAGYAQVMADPAAAGSLQALAGNPAIRTLFGAPVGLDTAGGFTVWRVGAVLAIALGVWSILATTRITRGEEDAGRWDVLLSGRLRLRDALNRHLAAVMVVSAATATTITAVLLAAGTPAAGAIIHGAGTGLLGMFFAALAALTAQTFPARAPATGTAVAMLGAALLARMIGDGVDALGWLHWLSPFGLLTLSGPYVHDRTLPLLLLAAATVLVTVAASAAAARRDVQGGLLAVAAGRRPRTRLLTSVETFAVRRALRPLTGWMIGIGAYYLLIGLTAVSVTDFLRDNPALAGEAAQAGFVGLGSITGFAATLFAILALPVAGFTTVRTTAFLAAEADRRLTLMTSGPFSRIRLLGAETAVTAAAATVLVTGAGLLTWTGVTVMGGRLALTAALRGTWNVLPIVLLSLGAAVFAAGWAPRWAGLVGALPGVGGFLLLVLAESIGAPSWVRDISPFAHLAPVPLTGADMTATAVMLGTTAVLITIGAGGYRRRDLRS</sequence>
<keyword evidence="1" id="KW-0812">Transmembrane</keyword>
<feature type="transmembrane region" description="Helical" evidence="1">
    <location>
        <begin position="237"/>
        <end position="259"/>
    </location>
</feature>
<feature type="transmembrane region" description="Helical" evidence="1">
    <location>
        <begin position="337"/>
        <end position="370"/>
    </location>
</feature>